<dbReference type="CDD" id="cd12108">
    <property type="entry name" value="Hr-like"/>
    <property type="match status" value="1"/>
</dbReference>
<comment type="caution">
    <text evidence="2">The sequence shown here is derived from an EMBL/GenBank/DDBJ whole genome shotgun (WGS) entry which is preliminary data.</text>
</comment>
<proteinExistence type="predicted"/>
<organism evidence="2 3">
    <name type="scientific">Actinacidiphila bryophytorum</name>
    <dbReference type="NCBI Taxonomy" id="1436133"/>
    <lineage>
        <taxon>Bacteria</taxon>
        <taxon>Bacillati</taxon>
        <taxon>Actinomycetota</taxon>
        <taxon>Actinomycetes</taxon>
        <taxon>Kitasatosporales</taxon>
        <taxon>Streptomycetaceae</taxon>
        <taxon>Actinacidiphila</taxon>
    </lineage>
</organism>
<dbReference type="InterPro" id="IPR012312">
    <property type="entry name" value="Hemerythrin-like"/>
</dbReference>
<feature type="domain" description="Hemerythrin-like" evidence="1">
    <location>
        <begin position="12"/>
        <end position="135"/>
    </location>
</feature>
<name>A0A9W4H2G7_9ACTN</name>
<dbReference type="RefSeq" id="WP_205048244.1">
    <property type="nucleotide sequence ID" value="NZ_CAJVAX010000018.1"/>
</dbReference>
<sequence length="215" mass="23197">MRNSAFTQDMTMMYVMHDALRRELGHIAATAARTDTDPRAVLRSAPGWQMFKDYLHVHHGAEDDILWPAIRAAVAGRPDENDLLDAMEAEHAVIDPGLAAVDAAIASDEPGTGALTAIVSRLVAGLNAHLTHEEDQGLAVVDAYATPEVLRLFGVEHGNRIGPAMPLYLPWLLEGADAADTEAALRPLPAPVRGAYHDEWAPAFAALDRWRTAAA</sequence>
<accession>A0A9W4H2G7</accession>
<keyword evidence="3" id="KW-1185">Reference proteome</keyword>
<evidence type="ECO:0000313" key="2">
    <source>
        <dbReference type="EMBL" id="CAG7645593.1"/>
    </source>
</evidence>
<dbReference type="Pfam" id="PF01814">
    <property type="entry name" value="Hemerythrin"/>
    <property type="match status" value="1"/>
</dbReference>
<dbReference type="AlphaFoldDB" id="A0A9W4H2G7"/>
<dbReference type="Proteomes" id="UP001153328">
    <property type="component" value="Unassembled WGS sequence"/>
</dbReference>
<dbReference type="EMBL" id="CAJVAX010000018">
    <property type="protein sequence ID" value="CAG7645593.1"/>
    <property type="molecule type" value="Genomic_DNA"/>
</dbReference>
<evidence type="ECO:0000313" key="3">
    <source>
        <dbReference type="Proteomes" id="UP001153328"/>
    </source>
</evidence>
<reference evidence="2" key="1">
    <citation type="submission" date="2021-06" db="EMBL/GenBank/DDBJ databases">
        <authorList>
            <person name="Arsene-Ploetze F."/>
        </authorList>
    </citation>
    <scope>NUCLEOTIDE SEQUENCE</scope>
    <source>
        <strain evidence="2">SBRY1</strain>
    </source>
</reference>
<evidence type="ECO:0000259" key="1">
    <source>
        <dbReference type="Pfam" id="PF01814"/>
    </source>
</evidence>
<protein>
    <submittedName>
        <fullName evidence="2">Hemerythrin domain-containing protein</fullName>
    </submittedName>
</protein>
<dbReference type="Gene3D" id="1.20.120.520">
    <property type="entry name" value="nmb1532 protein domain like"/>
    <property type="match status" value="1"/>
</dbReference>
<gene>
    <name evidence="2" type="ORF">SBRY_40196</name>
</gene>